<dbReference type="AlphaFoldDB" id="B7HL98"/>
<accession>B7HL98</accession>
<evidence type="ECO:0000259" key="1">
    <source>
        <dbReference type="Pfam" id="PF18573"/>
    </source>
</evidence>
<dbReference type="Proteomes" id="UP000002214">
    <property type="component" value="Chromosome"/>
</dbReference>
<sequence>MGVNQTVAANGKVNFSGGGTNLNGITFNGSDTLTIQQNGDYMITLNVSPALGSVTPAAFGVGLNNNPTPSTNMVSNVSGGMISSTTIISLTAGTTLSLFNNSGVAVSLNNGAGGAAGGGVARVTVIRVD</sequence>
<dbReference type="NCBIfam" id="NF033147">
    <property type="entry name" value="GXX_rpt_CTERM"/>
    <property type="match status" value="1"/>
</dbReference>
<reference evidence="2 3" key="1">
    <citation type="submission" date="2008-10" db="EMBL/GenBank/DDBJ databases">
        <title>Genome sequence of Bacillus cereus AH187.</title>
        <authorList>
            <person name="Dodson R.J."/>
            <person name="Durkin A.S."/>
            <person name="Rosovitz M.J."/>
            <person name="Rasko D.A."/>
            <person name="Kolsto A.B."/>
            <person name="Okstad O.A."/>
            <person name="Ravel J."/>
            <person name="Sutton G."/>
        </authorList>
    </citation>
    <scope>NUCLEOTIDE SEQUENCE [LARGE SCALE GENOMIC DNA]</scope>
    <source>
        <strain evidence="2 3">AH187</strain>
    </source>
</reference>
<dbReference type="InterPro" id="IPR008983">
    <property type="entry name" value="Tumour_necrosis_fac-like_dom"/>
</dbReference>
<gene>
    <name evidence="2" type="ordered locus">BCAH187_A1756</name>
</gene>
<protein>
    <submittedName>
        <fullName evidence="2">Collagen triple helix repeat protein</fullName>
    </submittedName>
</protein>
<dbReference type="InterPro" id="IPR041415">
    <property type="entry name" value="BclA_C"/>
</dbReference>
<dbReference type="KEGG" id="bcr:BCAH187_A1756"/>
<evidence type="ECO:0000313" key="2">
    <source>
        <dbReference type="EMBL" id="ACJ79419.1"/>
    </source>
</evidence>
<dbReference type="Pfam" id="PF18573">
    <property type="entry name" value="BclA_C"/>
    <property type="match status" value="1"/>
</dbReference>
<organism evidence="2 3">
    <name type="scientific">Bacillus cereus (strain AH187)</name>
    <dbReference type="NCBI Taxonomy" id="405534"/>
    <lineage>
        <taxon>Bacteria</taxon>
        <taxon>Bacillati</taxon>
        <taxon>Bacillota</taxon>
        <taxon>Bacilli</taxon>
        <taxon>Bacillales</taxon>
        <taxon>Bacillaceae</taxon>
        <taxon>Bacillus</taxon>
        <taxon>Bacillus cereus group</taxon>
    </lineage>
</organism>
<feature type="domain" description="BclA C-terminal" evidence="1">
    <location>
        <begin position="8"/>
        <end position="115"/>
    </location>
</feature>
<dbReference type="HOGENOM" id="CLU_1944314_0_0_9"/>
<evidence type="ECO:0000313" key="3">
    <source>
        <dbReference type="Proteomes" id="UP000002214"/>
    </source>
</evidence>
<proteinExistence type="predicted"/>
<keyword evidence="2" id="KW-0176">Collagen</keyword>
<dbReference type="Gene3D" id="2.60.120.40">
    <property type="match status" value="1"/>
</dbReference>
<name>B7HL98_BACC7</name>
<dbReference type="EMBL" id="CP001177">
    <property type="protein sequence ID" value="ACJ79419.1"/>
    <property type="molecule type" value="Genomic_DNA"/>
</dbReference>